<dbReference type="EMBL" id="JACHON010000004">
    <property type="protein sequence ID" value="MBB6512766.1"/>
    <property type="molecule type" value="Genomic_DNA"/>
</dbReference>
<reference evidence="1 2" key="1">
    <citation type="submission" date="2020-08" db="EMBL/GenBank/DDBJ databases">
        <title>Genomic Encyclopedia of Type Strains, Phase IV (KMG-IV): sequencing the most valuable type-strain genomes for metagenomic binning, comparative biology and taxonomic classification.</title>
        <authorList>
            <person name="Goeker M."/>
        </authorList>
    </citation>
    <scope>NUCLEOTIDE SEQUENCE [LARGE SCALE GENOMIC DNA]</scope>
    <source>
        <strain evidence="1 2">DSM 11805</strain>
    </source>
</reference>
<evidence type="ECO:0000313" key="2">
    <source>
        <dbReference type="Proteomes" id="UP000572212"/>
    </source>
</evidence>
<name>A0A841RMV1_9BACI</name>
<organism evidence="1 2">
    <name type="scientific">Gracilibacillus halotolerans</name>
    <dbReference type="NCBI Taxonomy" id="74386"/>
    <lineage>
        <taxon>Bacteria</taxon>
        <taxon>Bacillati</taxon>
        <taxon>Bacillota</taxon>
        <taxon>Bacilli</taxon>
        <taxon>Bacillales</taxon>
        <taxon>Bacillaceae</taxon>
        <taxon>Gracilibacillus</taxon>
    </lineage>
</organism>
<keyword evidence="2" id="KW-1185">Reference proteome</keyword>
<proteinExistence type="predicted"/>
<accession>A0A841RMV1</accession>
<dbReference type="RefSeq" id="WP_281380439.1">
    <property type="nucleotide sequence ID" value="NZ_BAAACU010000028.1"/>
</dbReference>
<sequence>MLEFFLFVIGIVLLFDMVALRKQNNEIITLLEKIEKNLRP</sequence>
<dbReference type="Proteomes" id="UP000572212">
    <property type="component" value="Unassembled WGS sequence"/>
</dbReference>
<comment type="caution">
    <text evidence="1">The sequence shown here is derived from an EMBL/GenBank/DDBJ whole genome shotgun (WGS) entry which is preliminary data.</text>
</comment>
<dbReference type="AlphaFoldDB" id="A0A841RMV1"/>
<protein>
    <submittedName>
        <fullName evidence="1">Uncharacterized protein</fullName>
    </submittedName>
</protein>
<gene>
    <name evidence="1" type="ORF">GGQ92_001552</name>
</gene>
<evidence type="ECO:0000313" key="1">
    <source>
        <dbReference type="EMBL" id="MBB6512766.1"/>
    </source>
</evidence>